<feature type="transmembrane region" description="Helical" evidence="2">
    <location>
        <begin position="276"/>
        <end position="294"/>
    </location>
</feature>
<organism evidence="4 5">
    <name type="scientific">Candidatus Fimimorpha faecalis</name>
    <dbReference type="NCBI Taxonomy" id="2840824"/>
    <lineage>
        <taxon>Bacteria</taxon>
        <taxon>Bacillati</taxon>
        <taxon>Bacillota</taxon>
        <taxon>Clostridia</taxon>
        <taxon>Eubacteriales</taxon>
        <taxon>Candidatus Fimimorpha</taxon>
    </lineage>
</organism>
<feature type="compositionally biased region" description="Basic and acidic residues" evidence="1">
    <location>
        <begin position="199"/>
        <end position="221"/>
    </location>
</feature>
<evidence type="ECO:0000259" key="3">
    <source>
        <dbReference type="Pfam" id="PF19909"/>
    </source>
</evidence>
<dbReference type="Pfam" id="PF19909">
    <property type="entry name" value="DUF6382"/>
    <property type="match status" value="1"/>
</dbReference>
<evidence type="ECO:0000256" key="1">
    <source>
        <dbReference type="SAM" id="MobiDB-lite"/>
    </source>
</evidence>
<accession>A0A9D1EDT4</accession>
<evidence type="ECO:0000313" key="5">
    <source>
        <dbReference type="Proteomes" id="UP000824201"/>
    </source>
</evidence>
<dbReference type="InterPro" id="IPR045962">
    <property type="entry name" value="DUF6382"/>
</dbReference>
<proteinExistence type="predicted"/>
<reference evidence="4" key="2">
    <citation type="journal article" date="2021" name="PeerJ">
        <title>Extensive microbial diversity within the chicken gut microbiome revealed by metagenomics and culture.</title>
        <authorList>
            <person name="Gilroy R."/>
            <person name="Ravi A."/>
            <person name="Getino M."/>
            <person name="Pursley I."/>
            <person name="Horton D.L."/>
            <person name="Alikhan N.F."/>
            <person name="Baker D."/>
            <person name="Gharbi K."/>
            <person name="Hall N."/>
            <person name="Watson M."/>
            <person name="Adriaenssens E.M."/>
            <person name="Foster-Nyarko E."/>
            <person name="Jarju S."/>
            <person name="Secka A."/>
            <person name="Antonio M."/>
            <person name="Oren A."/>
            <person name="Chaudhuri R.R."/>
            <person name="La Ragione R."/>
            <person name="Hildebrand F."/>
            <person name="Pallen M.J."/>
        </authorList>
    </citation>
    <scope>NUCLEOTIDE SEQUENCE</scope>
    <source>
        <strain evidence="4">ChiW13-3771</strain>
    </source>
</reference>
<reference evidence="4" key="1">
    <citation type="submission" date="2020-10" db="EMBL/GenBank/DDBJ databases">
        <authorList>
            <person name="Gilroy R."/>
        </authorList>
    </citation>
    <scope>NUCLEOTIDE SEQUENCE</scope>
    <source>
        <strain evidence="4">ChiW13-3771</strain>
    </source>
</reference>
<keyword evidence="2" id="KW-0812">Transmembrane</keyword>
<dbReference type="Proteomes" id="UP000824201">
    <property type="component" value="Unassembled WGS sequence"/>
</dbReference>
<feature type="region of interest" description="Disordered" evidence="1">
    <location>
        <begin position="199"/>
        <end position="222"/>
    </location>
</feature>
<evidence type="ECO:0000313" key="4">
    <source>
        <dbReference type="EMBL" id="HIR88370.1"/>
    </source>
</evidence>
<comment type="caution">
    <text evidence="4">The sequence shown here is derived from an EMBL/GenBank/DDBJ whole genome shotgun (WGS) entry which is preliminary data.</text>
</comment>
<evidence type="ECO:0000256" key="2">
    <source>
        <dbReference type="SAM" id="Phobius"/>
    </source>
</evidence>
<sequence>MNIIYVEDMSESYMILSEEQQQEMDYQVQMLERNEILGLLPVRVKQVDSQLQYYYEISGKQQLGKWLEENRLSYYQVKKLMQALSDTIGQLECYLLSEQCLMLDQEYIYIEVETWDVSFCYYPPMNGKNRDEIQSLVKLILKKIDHRDPEAVFLAYGLFQESLNDIISLKRIQTIMKQKEPEEWKYEKREKEFDPKIKKCADKRSESEKQEETLEDKEKDPYIPLKNPIPEEKQDWNVPEQLDIPKTDQKLEKQYSKGEKCKSFVLSKKMVSAEKIWMAVPFLTLLLVIIIFSGKIIPIQKMWAKYPWICMGILLFVLGVNFIIIKRWYFDEENE</sequence>
<keyword evidence="2" id="KW-1133">Transmembrane helix</keyword>
<dbReference type="AlphaFoldDB" id="A0A9D1EDT4"/>
<name>A0A9D1EDT4_9FIRM</name>
<dbReference type="EMBL" id="DVHN01000059">
    <property type="protein sequence ID" value="HIR88370.1"/>
    <property type="molecule type" value="Genomic_DNA"/>
</dbReference>
<gene>
    <name evidence="4" type="ORF">IAC96_05405</name>
</gene>
<protein>
    <recommendedName>
        <fullName evidence="3">DUF6382 domain-containing protein</fullName>
    </recommendedName>
</protein>
<feature type="domain" description="DUF6382" evidence="3">
    <location>
        <begin position="5"/>
        <end position="165"/>
    </location>
</feature>
<feature type="transmembrane region" description="Helical" evidence="2">
    <location>
        <begin position="306"/>
        <end position="325"/>
    </location>
</feature>
<keyword evidence="2" id="KW-0472">Membrane</keyword>